<feature type="transmembrane region" description="Helical" evidence="11">
    <location>
        <begin position="113"/>
        <end position="134"/>
    </location>
</feature>
<reference evidence="12" key="2">
    <citation type="submission" date="2014-03" db="EMBL/GenBank/DDBJ databases">
        <title>The whipworm genome and dual-species transcriptomics of an intimate host-pathogen interaction.</title>
        <authorList>
            <person name="Foth B.J."/>
            <person name="Tsai I.J."/>
            <person name="Reid A.J."/>
            <person name="Bancroft A.J."/>
            <person name="Nichol S."/>
            <person name="Tracey A."/>
            <person name="Holroyd N."/>
            <person name="Cotton J.A."/>
            <person name="Stanley E.J."/>
            <person name="Zarowiecki M."/>
            <person name="Liu J.Z."/>
            <person name="Huckvale T."/>
            <person name="Cooper P.J."/>
            <person name="Grencis R.K."/>
            <person name="Berriman M."/>
        </authorList>
    </citation>
    <scope>NUCLEOTIDE SEQUENCE [LARGE SCALE GENOMIC DNA]</scope>
</reference>
<dbReference type="GO" id="GO:0034625">
    <property type="term" value="P:fatty acid elongation, monounsaturated fatty acid"/>
    <property type="evidence" value="ECO:0007669"/>
    <property type="project" value="TreeGrafter"/>
</dbReference>
<feature type="transmembrane region" description="Helical" evidence="11">
    <location>
        <begin position="141"/>
        <end position="158"/>
    </location>
</feature>
<comment type="catalytic activity">
    <reaction evidence="11">
        <text>a very-long-chain acyl-CoA + malonyl-CoA + H(+) = a very-long-chain 3-oxoacyl-CoA + CO2 + CoA</text>
        <dbReference type="Rhea" id="RHEA:32727"/>
        <dbReference type="ChEBI" id="CHEBI:15378"/>
        <dbReference type="ChEBI" id="CHEBI:16526"/>
        <dbReference type="ChEBI" id="CHEBI:57287"/>
        <dbReference type="ChEBI" id="CHEBI:57384"/>
        <dbReference type="ChEBI" id="CHEBI:90725"/>
        <dbReference type="ChEBI" id="CHEBI:90736"/>
        <dbReference type="EC" id="2.3.1.199"/>
    </reaction>
</comment>
<feature type="transmembrane region" description="Helical" evidence="11">
    <location>
        <begin position="62"/>
        <end position="82"/>
    </location>
</feature>
<dbReference type="GO" id="GO:0009922">
    <property type="term" value="F:fatty acid elongase activity"/>
    <property type="evidence" value="ECO:0007669"/>
    <property type="project" value="UniProtKB-EC"/>
</dbReference>
<evidence type="ECO:0000256" key="5">
    <source>
        <dbReference type="ARBA" id="ARBA00022692"/>
    </source>
</evidence>
<dbReference type="Proteomes" id="UP000030665">
    <property type="component" value="Unassembled WGS sequence"/>
</dbReference>
<dbReference type="AlphaFoldDB" id="A0A077Z087"/>
<comment type="pathway">
    <text evidence="2">Lipid metabolism; fatty acid biosynthesis.</text>
</comment>
<reference evidence="12" key="1">
    <citation type="submission" date="2014-01" db="EMBL/GenBank/DDBJ databases">
        <authorList>
            <person name="Aslett M."/>
        </authorList>
    </citation>
    <scope>NUCLEOTIDE SEQUENCE</scope>
</reference>
<keyword evidence="13" id="KW-1185">Reference proteome</keyword>
<dbReference type="GO" id="GO:0005789">
    <property type="term" value="C:endoplasmic reticulum membrane"/>
    <property type="evidence" value="ECO:0007669"/>
    <property type="project" value="TreeGrafter"/>
</dbReference>
<dbReference type="Pfam" id="PF01151">
    <property type="entry name" value="ELO"/>
    <property type="match status" value="1"/>
</dbReference>
<name>A0A077Z087_TRITR</name>
<comment type="subcellular location">
    <subcellularLocation>
        <location evidence="1">Membrane</location>
        <topology evidence="1">Multi-pass membrane protein</topology>
    </subcellularLocation>
</comment>
<dbReference type="STRING" id="36087.A0A077Z087"/>
<protein>
    <recommendedName>
        <fullName evidence="11">Elongation of very long chain fatty acids protein</fullName>
        <ecNumber evidence="11">2.3.1.199</ecNumber>
    </recommendedName>
    <alternativeName>
        <fullName evidence="11">Very-long-chain 3-oxoacyl-CoA synthase</fullName>
    </alternativeName>
</protein>
<evidence type="ECO:0000313" key="13">
    <source>
        <dbReference type="Proteomes" id="UP000030665"/>
    </source>
</evidence>
<keyword evidence="9 11" id="KW-0472">Membrane</keyword>
<evidence type="ECO:0000256" key="7">
    <source>
        <dbReference type="ARBA" id="ARBA00022989"/>
    </source>
</evidence>
<feature type="transmembrane region" description="Helical" evidence="11">
    <location>
        <begin position="195"/>
        <end position="216"/>
    </location>
</feature>
<keyword evidence="7 11" id="KW-1133">Transmembrane helix</keyword>
<evidence type="ECO:0000256" key="9">
    <source>
        <dbReference type="ARBA" id="ARBA00023136"/>
    </source>
</evidence>
<dbReference type="PANTHER" id="PTHR11157">
    <property type="entry name" value="FATTY ACID ACYL TRANSFERASE-RELATED"/>
    <property type="match status" value="1"/>
</dbReference>
<feature type="transmembrane region" description="Helical" evidence="11">
    <location>
        <begin position="236"/>
        <end position="257"/>
    </location>
</feature>
<dbReference type="GO" id="GO:0030148">
    <property type="term" value="P:sphingolipid biosynthetic process"/>
    <property type="evidence" value="ECO:0007669"/>
    <property type="project" value="TreeGrafter"/>
</dbReference>
<dbReference type="EMBL" id="HG805852">
    <property type="protein sequence ID" value="CDW53409.1"/>
    <property type="molecule type" value="Genomic_DNA"/>
</dbReference>
<evidence type="ECO:0000256" key="2">
    <source>
        <dbReference type="ARBA" id="ARBA00005194"/>
    </source>
</evidence>
<comment type="similarity">
    <text evidence="11">Belongs to the ELO family.</text>
</comment>
<dbReference type="GO" id="GO:0042761">
    <property type="term" value="P:very long-chain fatty acid biosynthetic process"/>
    <property type="evidence" value="ECO:0007669"/>
    <property type="project" value="TreeGrafter"/>
</dbReference>
<dbReference type="GO" id="GO:0034626">
    <property type="term" value="P:fatty acid elongation, polyunsaturated fatty acid"/>
    <property type="evidence" value="ECO:0007669"/>
    <property type="project" value="TreeGrafter"/>
</dbReference>
<accession>A0A077Z087</accession>
<evidence type="ECO:0000256" key="4">
    <source>
        <dbReference type="ARBA" id="ARBA00022679"/>
    </source>
</evidence>
<dbReference type="OrthoDB" id="10259681at2759"/>
<evidence type="ECO:0000256" key="6">
    <source>
        <dbReference type="ARBA" id="ARBA00022832"/>
    </source>
</evidence>
<dbReference type="InterPro" id="IPR002076">
    <property type="entry name" value="ELO_fam"/>
</dbReference>
<dbReference type="EC" id="2.3.1.199" evidence="11"/>
<proteinExistence type="inferred from homology"/>
<keyword evidence="5 11" id="KW-0812">Transmembrane</keyword>
<dbReference type="PANTHER" id="PTHR11157:SF17">
    <property type="entry name" value="ELONGATION OF VERY LONG CHAIN FATTY ACIDS PROTEIN 6"/>
    <property type="match status" value="1"/>
</dbReference>
<keyword evidence="10 11" id="KW-0275">Fatty acid biosynthesis</keyword>
<evidence type="ECO:0000256" key="10">
    <source>
        <dbReference type="ARBA" id="ARBA00023160"/>
    </source>
</evidence>
<evidence type="ECO:0000313" key="12">
    <source>
        <dbReference type="EMBL" id="CDW53409.1"/>
    </source>
</evidence>
<gene>
    <name evidence="12" type="ORF">TTRE_0000167401</name>
</gene>
<keyword evidence="6 11" id="KW-0276">Fatty acid metabolism</keyword>
<organism evidence="12 13">
    <name type="scientific">Trichuris trichiura</name>
    <name type="common">Whipworm</name>
    <name type="synonym">Trichocephalus trichiurus</name>
    <dbReference type="NCBI Taxonomy" id="36087"/>
    <lineage>
        <taxon>Eukaryota</taxon>
        <taxon>Metazoa</taxon>
        <taxon>Ecdysozoa</taxon>
        <taxon>Nematoda</taxon>
        <taxon>Enoplea</taxon>
        <taxon>Dorylaimia</taxon>
        <taxon>Trichinellida</taxon>
        <taxon>Trichuridae</taxon>
        <taxon>Trichuris</taxon>
    </lineage>
</organism>
<evidence type="ECO:0000256" key="11">
    <source>
        <dbReference type="RuleBase" id="RU361115"/>
    </source>
</evidence>
<keyword evidence="3 11" id="KW-0444">Lipid biosynthesis</keyword>
<dbReference type="InterPro" id="IPR030457">
    <property type="entry name" value="ELO_CS"/>
</dbReference>
<dbReference type="GO" id="GO:0019367">
    <property type="term" value="P:fatty acid elongation, saturated fatty acid"/>
    <property type="evidence" value="ECO:0007669"/>
    <property type="project" value="TreeGrafter"/>
</dbReference>
<dbReference type="PROSITE" id="PS01188">
    <property type="entry name" value="ELO"/>
    <property type="match status" value="1"/>
</dbReference>
<keyword evidence="4 11" id="KW-0808">Transferase</keyword>
<feature type="transmembrane region" description="Helical" evidence="11">
    <location>
        <begin position="164"/>
        <end position="183"/>
    </location>
</feature>
<evidence type="ECO:0000256" key="3">
    <source>
        <dbReference type="ARBA" id="ARBA00022516"/>
    </source>
</evidence>
<evidence type="ECO:0000256" key="1">
    <source>
        <dbReference type="ARBA" id="ARBA00004141"/>
    </source>
</evidence>
<keyword evidence="8 11" id="KW-0443">Lipid metabolism</keyword>
<sequence length="278" mass="32755">MAAMTSLVNYTVVFPFERTFDPLPSTIWMKHNWAHSITLSALYALFIHQGQRWMEKRPPLRLNRLLTAWNCLLATFSIFGLIRMTPEFFHSLTHFGFQYTVCNASYAHGVTGFWTQMFALSKAFELGDTVFIVLRKRPVIFLHWYHHITVLVYTWHAYKDHTAAGRWFVWMNYLVHSFMYTYYAARSLGISPPKWIPMCITGMQLAQMVAGCFVSWTSYNIKRNNSYCQQSYENLYFSFLIYASYFVLFAHFFYTAYLRRGNRYQKLANGSVSSTKVD</sequence>
<dbReference type="UniPathway" id="UPA00094"/>
<evidence type="ECO:0000256" key="8">
    <source>
        <dbReference type="ARBA" id="ARBA00023098"/>
    </source>
</evidence>